<dbReference type="Gene3D" id="3.40.710.10">
    <property type="entry name" value="DD-peptidase/beta-lactamase superfamily"/>
    <property type="match status" value="1"/>
</dbReference>
<reference evidence="5" key="2">
    <citation type="submission" date="2016-02" db="EMBL/GenBank/DDBJ databases">
        <title>Draft genome sequence of five rapidly growing Mycobacterium species.</title>
        <authorList>
            <person name="Katahira K."/>
            <person name="Gotou Y."/>
            <person name="Iida K."/>
            <person name="Ogura Y."/>
            <person name="Hayashi T."/>
        </authorList>
    </citation>
    <scope>NUCLEOTIDE SEQUENCE [LARGE SCALE GENOMIC DNA]</scope>
    <source>
        <strain evidence="5">JCM6362</strain>
    </source>
</reference>
<evidence type="ECO:0000256" key="1">
    <source>
        <dbReference type="SAM" id="MobiDB-lite"/>
    </source>
</evidence>
<dbReference type="GO" id="GO:0008800">
    <property type="term" value="F:beta-lactamase activity"/>
    <property type="evidence" value="ECO:0007669"/>
    <property type="project" value="InterPro"/>
</dbReference>
<evidence type="ECO:0000256" key="2">
    <source>
        <dbReference type="SAM" id="SignalP"/>
    </source>
</evidence>
<dbReference type="AlphaFoldDB" id="A0A124E803"/>
<keyword evidence="2" id="KW-0732">Signal</keyword>
<evidence type="ECO:0000313" key="4">
    <source>
        <dbReference type="EMBL" id="GAT14201.1"/>
    </source>
</evidence>
<feature type="domain" description="Beta-lactamase class A catalytic" evidence="3">
    <location>
        <begin position="110"/>
        <end position="156"/>
    </location>
</feature>
<dbReference type="InterPro" id="IPR045155">
    <property type="entry name" value="Beta-lactam_cat"/>
</dbReference>
<evidence type="ECO:0000259" key="3">
    <source>
        <dbReference type="Pfam" id="PF13354"/>
    </source>
</evidence>
<organism evidence="4 5">
    <name type="scientific">Mycolicibacterium thermoresistibile</name>
    <name type="common">Mycobacterium thermoresistibile</name>
    <dbReference type="NCBI Taxonomy" id="1797"/>
    <lineage>
        <taxon>Bacteria</taxon>
        <taxon>Bacillati</taxon>
        <taxon>Actinomycetota</taxon>
        <taxon>Actinomycetes</taxon>
        <taxon>Mycobacteriales</taxon>
        <taxon>Mycobacteriaceae</taxon>
        <taxon>Mycolicibacterium</taxon>
    </lineage>
</organism>
<dbReference type="EMBL" id="BCTB01000005">
    <property type="protein sequence ID" value="GAT14201.1"/>
    <property type="molecule type" value="Genomic_DNA"/>
</dbReference>
<name>A0A124E803_MYCTH</name>
<dbReference type="GO" id="GO:0046677">
    <property type="term" value="P:response to antibiotic"/>
    <property type="evidence" value="ECO:0007669"/>
    <property type="project" value="InterPro"/>
</dbReference>
<dbReference type="STRING" id="1797.RMCT_1172"/>
<comment type="caution">
    <text evidence="4">The sequence shown here is derived from an EMBL/GenBank/DDBJ whole genome shotgun (WGS) entry which is preliminary data.</text>
</comment>
<dbReference type="PROSITE" id="PS51257">
    <property type="entry name" value="PROKAR_LIPOPROTEIN"/>
    <property type="match status" value="1"/>
</dbReference>
<sequence>MRRLQPIPVKTGAAAACLALLVGGCAAHGWGAPHDTDHAPEGTTPAAPVSAPALPGMIPAAQGTPLAPAMSPPALPLAPPAQPPQSFADLNARVQQATADAAASGADITIAVLDRSTGQAASSGGDTPFPIASVVKLFIADDLLLQESEGKTQLSDADRAALDLMLRSSDDGAAQMFWDRNGGNAVISRIVARYGLTGTTPPYNGHWDVTLSTANDLIRYYDKLLDGSGGLPREQAAIIIDNIARFTPSGVDGYPQRFGIPDGLHGERVAVKQGWFCCWNGANQLHVSSGTIGPDHRYVMVISSLDPTSEAAARENITRAVKTVFPEGRI</sequence>
<dbReference type="InterPro" id="IPR000871">
    <property type="entry name" value="Beta-lactam_class-A"/>
</dbReference>
<feature type="chain" id="PRO_5039033039" evidence="2">
    <location>
        <begin position="28"/>
        <end position="330"/>
    </location>
</feature>
<dbReference type="RefSeq" id="WP_040546969.1">
    <property type="nucleotide sequence ID" value="NZ_BCTB01000005.1"/>
</dbReference>
<evidence type="ECO:0000313" key="5">
    <source>
        <dbReference type="Proteomes" id="UP000069654"/>
    </source>
</evidence>
<feature type="domain" description="Beta-lactamase class A catalytic" evidence="3">
    <location>
        <begin position="161"/>
        <end position="302"/>
    </location>
</feature>
<dbReference type="GO" id="GO:0030655">
    <property type="term" value="P:beta-lactam antibiotic catabolic process"/>
    <property type="evidence" value="ECO:0007669"/>
    <property type="project" value="InterPro"/>
</dbReference>
<reference evidence="4 5" key="1">
    <citation type="journal article" date="2016" name="Genome Announc.">
        <title>Draft Genome Sequences of Five Rapidly Growing Mycobacterium Species, M. thermoresistibile, M. fortuitum subsp. acetamidolyticum, M. canariasense, M. brisbanense, and M. novocastrense.</title>
        <authorList>
            <person name="Katahira K."/>
            <person name="Ogura Y."/>
            <person name="Gotoh Y."/>
            <person name="Hayashi T."/>
        </authorList>
    </citation>
    <scope>NUCLEOTIDE SEQUENCE [LARGE SCALE GENOMIC DNA]</scope>
    <source>
        <strain evidence="4 5">JCM6362</strain>
    </source>
</reference>
<feature type="signal peptide" evidence="2">
    <location>
        <begin position="1"/>
        <end position="27"/>
    </location>
</feature>
<proteinExistence type="predicted"/>
<dbReference type="PANTHER" id="PTHR35333">
    <property type="entry name" value="BETA-LACTAMASE"/>
    <property type="match status" value="1"/>
</dbReference>
<dbReference type="Pfam" id="PF13354">
    <property type="entry name" value="Beta-lactamase2"/>
    <property type="match status" value="2"/>
</dbReference>
<feature type="region of interest" description="Disordered" evidence="1">
    <location>
        <begin position="33"/>
        <end position="74"/>
    </location>
</feature>
<accession>A0A124E803</accession>
<dbReference type="PANTHER" id="PTHR35333:SF3">
    <property type="entry name" value="BETA-LACTAMASE-TYPE TRANSPEPTIDASE FOLD CONTAINING PROTEIN"/>
    <property type="match status" value="1"/>
</dbReference>
<gene>
    <name evidence="4" type="ORF">RMCT_1172</name>
</gene>
<dbReference type="Proteomes" id="UP000069654">
    <property type="component" value="Unassembled WGS sequence"/>
</dbReference>
<dbReference type="OrthoDB" id="4981298at2"/>
<dbReference type="InterPro" id="IPR012338">
    <property type="entry name" value="Beta-lactam/transpept-like"/>
</dbReference>
<dbReference type="SUPFAM" id="SSF56601">
    <property type="entry name" value="beta-lactamase/transpeptidase-like"/>
    <property type="match status" value="1"/>
</dbReference>
<protein>
    <submittedName>
        <fullName evidence="4">Beta-lactamase</fullName>
    </submittedName>
</protein>